<organism evidence="2 3">
    <name type="scientific">Naematelia encephala</name>
    <dbReference type="NCBI Taxonomy" id="71784"/>
    <lineage>
        <taxon>Eukaryota</taxon>
        <taxon>Fungi</taxon>
        <taxon>Dikarya</taxon>
        <taxon>Basidiomycota</taxon>
        <taxon>Agaricomycotina</taxon>
        <taxon>Tremellomycetes</taxon>
        <taxon>Tremellales</taxon>
        <taxon>Naemateliaceae</taxon>
        <taxon>Naematelia</taxon>
    </lineage>
</organism>
<evidence type="ECO:0000313" key="3">
    <source>
        <dbReference type="Proteomes" id="UP000193986"/>
    </source>
</evidence>
<comment type="caution">
    <text evidence="2">The sequence shown here is derived from an EMBL/GenBank/DDBJ whole genome shotgun (WGS) entry which is preliminary data.</text>
</comment>
<reference evidence="2 3" key="1">
    <citation type="submission" date="2016-07" db="EMBL/GenBank/DDBJ databases">
        <title>Pervasive Adenine N6-methylation of Active Genes in Fungi.</title>
        <authorList>
            <consortium name="DOE Joint Genome Institute"/>
            <person name="Mondo S.J."/>
            <person name="Dannebaum R.O."/>
            <person name="Kuo R.C."/>
            <person name="Labutti K."/>
            <person name="Haridas S."/>
            <person name="Kuo A."/>
            <person name="Salamov A."/>
            <person name="Ahrendt S.R."/>
            <person name="Lipzen A."/>
            <person name="Sullivan W."/>
            <person name="Andreopoulos W.B."/>
            <person name="Clum A."/>
            <person name="Lindquist E."/>
            <person name="Daum C."/>
            <person name="Ramamoorthy G.K."/>
            <person name="Gryganskyi A."/>
            <person name="Culley D."/>
            <person name="Magnuson J.K."/>
            <person name="James T.Y."/>
            <person name="O'Malley M.A."/>
            <person name="Stajich J.E."/>
            <person name="Spatafora J.W."/>
            <person name="Visel A."/>
            <person name="Grigoriev I.V."/>
        </authorList>
    </citation>
    <scope>NUCLEOTIDE SEQUENCE [LARGE SCALE GENOMIC DNA]</scope>
    <source>
        <strain evidence="2 3">68-887.2</strain>
    </source>
</reference>
<feature type="region of interest" description="Disordered" evidence="1">
    <location>
        <begin position="137"/>
        <end position="248"/>
    </location>
</feature>
<dbReference type="Proteomes" id="UP000193986">
    <property type="component" value="Unassembled WGS sequence"/>
</dbReference>
<sequence length="248" mass="26827">MATMEDLVASLGGNMHVSQDGYELKALHEFLSQNLAMPPITPMSPTAHFHGMPSSRSASVTRKPTSLPSTYPYTDALNQPLPTPSAYSMYPAEHDDEPMFSPRPGTLRRSSSYGFGTPVNAGLSGFESDAFAPLAFGGPSAKPPAGSSNPWAAFQKQPTQVQVQVQEVQGSNDPEPESQDYGGDEDYEDEDDERMMMDEDEADESMMDEDEEEEKVERVMGIGGSGQRSSWGSFGGQGAAGWDRGRRG</sequence>
<accession>A0A1Y2BCL9</accession>
<proteinExistence type="predicted"/>
<dbReference type="OrthoDB" id="2564985at2759"/>
<keyword evidence="3" id="KW-1185">Reference proteome</keyword>
<dbReference type="InParanoid" id="A0A1Y2BCL9"/>
<feature type="compositionally biased region" description="Polar residues" evidence="1">
    <location>
        <begin position="54"/>
        <end position="72"/>
    </location>
</feature>
<feature type="compositionally biased region" description="Low complexity" evidence="1">
    <location>
        <begin position="155"/>
        <end position="169"/>
    </location>
</feature>
<evidence type="ECO:0000256" key="1">
    <source>
        <dbReference type="SAM" id="MobiDB-lite"/>
    </source>
</evidence>
<gene>
    <name evidence="2" type="ORF">BCR39DRAFT_522843</name>
</gene>
<feature type="region of interest" description="Disordered" evidence="1">
    <location>
        <begin position="42"/>
        <end position="107"/>
    </location>
</feature>
<dbReference type="EMBL" id="MCFC01000009">
    <property type="protein sequence ID" value="ORY32559.1"/>
    <property type="molecule type" value="Genomic_DNA"/>
</dbReference>
<evidence type="ECO:0000313" key="2">
    <source>
        <dbReference type="EMBL" id="ORY32559.1"/>
    </source>
</evidence>
<dbReference type="AlphaFoldDB" id="A0A1Y2BCL9"/>
<name>A0A1Y2BCL9_9TREE</name>
<feature type="compositionally biased region" description="Acidic residues" evidence="1">
    <location>
        <begin position="174"/>
        <end position="214"/>
    </location>
</feature>
<protein>
    <submittedName>
        <fullName evidence="2">Uncharacterized protein</fullName>
    </submittedName>
</protein>